<reference evidence="5" key="1">
    <citation type="submission" date="2025-08" db="UniProtKB">
        <authorList>
            <consortium name="RefSeq"/>
        </authorList>
    </citation>
    <scope>IDENTIFICATION</scope>
    <source>
        <tissue evidence="5">Whole Larva</tissue>
    </source>
</reference>
<dbReference type="PROSITE" id="PS00674">
    <property type="entry name" value="AAA"/>
    <property type="match status" value="2"/>
</dbReference>
<keyword evidence="2" id="KW-0067">ATP-binding</keyword>
<name>A0ABM1MP47_NICVS</name>
<proteinExistence type="predicted"/>
<dbReference type="InterPro" id="IPR003593">
    <property type="entry name" value="AAA+_ATPase"/>
</dbReference>
<dbReference type="Pfam" id="PF00004">
    <property type="entry name" value="AAA"/>
    <property type="match status" value="2"/>
</dbReference>
<accession>A0ABM1MP47</accession>
<evidence type="ECO:0000256" key="2">
    <source>
        <dbReference type="ARBA" id="ARBA00022840"/>
    </source>
</evidence>
<dbReference type="RefSeq" id="XP_017776347.1">
    <property type="nucleotide sequence ID" value="XM_017920858.1"/>
</dbReference>
<gene>
    <name evidence="5" type="primary">LOC108562496</name>
</gene>
<dbReference type="Pfam" id="PF17862">
    <property type="entry name" value="AAA_lid_3"/>
    <property type="match status" value="2"/>
</dbReference>
<protein>
    <submittedName>
        <fullName evidence="5">Spermatogenesis-associated protein 5</fullName>
    </submittedName>
</protein>
<dbReference type="PANTHER" id="PTHR23077:SF27">
    <property type="entry name" value="ATPASE FAMILY GENE 2 PROTEIN HOMOLOG A"/>
    <property type="match status" value="1"/>
</dbReference>
<feature type="domain" description="AAA+ ATPase" evidence="3">
    <location>
        <begin position="282"/>
        <end position="418"/>
    </location>
</feature>
<dbReference type="CDD" id="cd19511">
    <property type="entry name" value="RecA-like_CDC48_r2-like"/>
    <property type="match status" value="1"/>
</dbReference>
<dbReference type="Proteomes" id="UP000695000">
    <property type="component" value="Unplaced"/>
</dbReference>
<dbReference type="SUPFAM" id="SSF52540">
    <property type="entry name" value="P-loop containing nucleoside triphosphate hydrolases"/>
    <property type="match status" value="2"/>
</dbReference>
<keyword evidence="1" id="KW-0547">Nucleotide-binding</keyword>
<evidence type="ECO:0000313" key="4">
    <source>
        <dbReference type="Proteomes" id="UP000695000"/>
    </source>
</evidence>
<dbReference type="SMART" id="SM00382">
    <property type="entry name" value="AAA"/>
    <property type="match status" value="2"/>
</dbReference>
<dbReference type="InterPro" id="IPR003960">
    <property type="entry name" value="ATPase_AAA_CS"/>
</dbReference>
<dbReference type="InterPro" id="IPR050168">
    <property type="entry name" value="AAA_ATPase_domain"/>
</dbReference>
<dbReference type="GeneID" id="108562496"/>
<evidence type="ECO:0000259" key="3">
    <source>
        <dbReference type="SMART" id="SM00382"/>
    </source>
</evidence>
<dbReference type="InterPro" id="IPR003959">
    <property type="entry name" value="ATPase_AAA_core"/>
</dbReference>
<keyword evidence="4" id="KW-1185">Reference proteome</keyword>
<dbReference type="InterPro" id="IPR027417">
    <property type="entry name" value="P-loop_NTPase"/>
</dbReference>
<dbReference type="Gene3D" id="3.40.50.300">
    <property type="entry name" value="P-loop containing nucleotide triphosphate hydrolases"/>
    <property type="match status" value="2"/>
</dbReference>
<feature type="domain" description="AAA+ ATPase" evidence="3">
    <location>
        <begin position="535"/>
        <end position="671"/>
    </location>
</feature>
<evidence type="ECO:0000256" key="1">
    <source>
        <dbReference type="ARBA" id="ARBA00022741"/>
    </source>
</evidence>
<evidence type="ECO:0000313" key="5">
    <source>
        <dbReference type="RefSeq" id="XP_017776347.1"/>
    </source>
</evidence>
<dbReference type="InterPro" id="IPR041569">
    <property type="entry name" value="AAA_lid_3"/>
</dbReference>
<dbReference type="Gene3D" id="1.10.8.60">
    <property type="match status" value="2"/>
</dbReference>
<sequence>MPPKRATNGTLWNLCEVCESYIVSKNVETHECPPNQLEHRFIRDNILYSTVDVRVNEEIKGLSQFEKDNLVFLTESVIQLLKLSIGDYAIITNLSTKESVIRTVWPSCEKGLTSVLLTKNGMDVSKLDGNNAVTVAGISSQKIKDANVIQLLILNAPRILEISNELLNRLRKSYTDKLVVRENNLSILFYGKQLKFQIKSVSAQNEDFEEDFNEKLTLDECLFKITKKTTFEIFKYEEDFKKEKAKQDPFMNIGGLNEEIAELKDLIDCALEYKPALTGFKTTRGVLIYGNPGTGKTVLSHALAVDSKATIVQINPADLYGKLKGSPEENIRELFKSAKEQVPSIILMDEVDILCPSRSSRMTDAEKKIVACMLTQFDELMDCKQIFVIGATNKPDSVDAAFRRCGRFEREIEIPVPNPNNRFDILKNLLPQVEEKMLKDLSGKTHGFVGADLLALSSRAALHASQQQRQQVNWDDFKFALTRVRPSAMREVQIEVPNVLWSDIGGQSKLKLILRQCVEWPLKHAESFIRMGITPPRGVLMYGPPGCSKTMIAKALATESGLNFLSIKGPELFSKWVGESERAVREVFRKARQVAPSIVFFDEIDALGGERNGGSSSVQERVLAQLLTELDGVTPLGDVTILAATNRPDRIDKALLRPGRLDRIVYVPLPDEATRKDIFRIKLAKMPTVDIDIDGLVAKTVGYSGAEVNAVCHEAAMMALEEDLSADKVMTHHFDAALDLITPRTPQSLLDIYDEYNKKS</sequence>
<organism evidence="4 5">
    <name type="scientific">Nicrophorus vespilloides</name>
    <name type="common">Boreal carrion beetle</name>
    <dbReference type="NCBI Taxonomy" id="110193"/>
    <lineage>
        <taxon>Eukaryota</taxon>
        <taxon>Metazoa</taxon>
        <taxon>Ecdysozoa</taxon>
        <taxon>Arthropoda</taxon>
        <taxon>Hexapoda</taxon>
        <taxon>Insecta</taxon>
        <taxon>Pterygota</taxon>
        <taxon>Neoptera</taxon>
        <taxon>Endopterygota</taxon>
        <taxon>Coleoptera</taxon>
        <taxon>Polyphaga</taxon>
        <taxon>Staphyliniformia</taxon>
        <taxon>Silphidae</taxon>
        <taxon>Nicrophorinae</taxon>
        <taxon>Nicrophorus</taxon>
    </lineage>
</organism>
<dbReference type="PANTHER" id="PTHR23077">
    <property type="entry name" value="AAA-FAMILY ATPASE"/>
    <property type="match status" value="1"/>
</dbReference>